<feature type="transmembrane region" description="Helical" evidence="7">
    <location>
        <begin position="71"/>
        <end position="91"/>
    </location>
</feature>
<feature type="transmembrane region" description="Helical" evidence="7">
    <location>
        <begin position="430"/>
        <end position="450"/>
    </location>
</feature>
<evidence type="ECO:0000256" key="3">
    <source>
        <dbReference type="ARBA" id="ARBA00022448"/>
    </source>
</evidence>
<dbReference type="GO" id="GO:0005337">
    <property type="term" value="F:nucleoside transmembrane transporter activity"/>
    <property type="evidence" value="ECO:0007669"/>
    <property type="project" value="InterPro"/>
</dbReference>
<dbReference type="Proteomes" id="UP000494163">
    <property type="component" value="Chromosome 2L"/>
</dbReference>
<dbReference type="PRINTS" id="PR01130">
    <property type="entry name" value="DERENTRNSPRT"/>
</dbReference>
<dbReference type="InterPro" id="IPR002259">
    <property type="entry name" value="Eqnu_transpt"/>
</dbReference>
<feature type="transmembrane region" description="Helical" evidence="7">
    <location>
        <begin position="321"/>
        <end position="342"/>
    </location>
</feature>
<feature type="transmembrane region" description="Helical" evidence="7">
    <location>
        <begin position="218"/>
        <end position="243"/>
    </location>
</feature>
<keyword evidence="4 7" id="KW-0812">Transmembrane</keyword>
<dbReference type="OMA" id="KYKFRNT"/>
<evidence type="ECO:0000256" key="6">
    <source>
        <dbReference type="ARBA" id="ARBA00023136"/>
    </source>
</evidence>
<feature type="transmembrane region" description="Helical" evidence="7">
    <location>
        <begin position="249"/>
        <end position="272"/>
    </location>
</feature>
<dbReference type="Pfam" id="PF01733">
    <property type="entry name" value="Nucleoside_tran"/>
    <property type="match status" value="1"/>
</dbReference>
<feature type="transmembrane region" description="Helical" evidence="7">
    <location>
        <begin position="157"/>
        <end position="174"/>
    </location>
</feature>
<keyword evidence="3" id="KW-0813">Transport</keyword>
<reference evidence="8 9" key="1">
    <citation type="submission" date="2015-08" db="EMBL/GenBank/DDBJ databases">
        <title>Ancestral chromatin configuration constrains chromatin evolution on differentiating sex chromosomes in Drosophila.</title>
        <authorList>
            <person name="Zhou Q."/>
            <person name="Bachtrog D."/>
        </authorList>
    </citation>
    <scope>NUCLEOTIDE SEQUENCE [LARGE SCALE GENOMIC DNA]</scope>
    <source>
        <tissue evidence="8">Whole larvae</tissue>
    </source>
</reference>
<dbReference type="GO" id="GO:0005886">
    <property type="term" value="C:plasma membrane"/>
    <property type="evidence" value="ECO:0007669"/>
    <property type="project" value="TreeGrafter"/>
</dbReference>
<protein>
    <submittedName>
        <fullName evidence="8">Ent1</fullName>
    </submittedName>
</protein>
<evidence type="ECO:0000313" key="8">
    <source>
        <dbReference type="EMBL" id="ALC38510.1"/>
    </source>
</evidence>
<dbReference type="AlphaFoldDB" id="A0A0M4EB04"/>
<feature type="transmembrane region" description="Helical" evidence="7">
    <location>
        <begin position="462"/>
        <end position="486"/>
    </location>
</feature>
<feature type="transmembrane region" description="Helical" evidence="7">
    <location>
        <begin position="394"/>
        <end position="410"/>
    </location>
</feature>
<keyword evidence="6 7" id="KW-0472">Membrane</keyword>
<accession>A0A0M4EB04</accession>
<keyword evidence="9" id="KW-1185">Reference proteome</keyword>
<sequence>MERCASDRALLLNEEDNDEQMLGTEPVAAGHGFVPAFAAHNEIEPEIDAHLREREQDEVVLISNAPTAGYALTYCVFYLLGIGTMTPWNFFVTAEDYWKYKFRNTTLNASSFDEGELTPMQKSFSCDLTLTATISGTTFLLLNAVYGQHVSLRSKMLVTLITILVLFGITTGFVEINTDTWQEQFFLITLITVVILNISAATMSGALYGVAGLFPSEYMTAVVSGQALGGIITALAFILVLAFDAGPSATAFVFFIMGALLIFFCIVCYLTMARQPFFKYYLEGGDKYKVISALPSHSRQEAAADTGVALEPILREVMGKIYLHAICLGILFATTLSVYPSITLLMQSEYSGSHTAWTDVYYLPVVNYLFFNCGDYFGRLLAGYLERPRNSQTTLLWTVARIIFVPMLLMSNTSEHQFMPTLIKHDYTFMALIIMFALSNGYLCNILLIMAPKAVKQHEKELASSIMAASLSCGMALGSFMSLIFVQLL</sequence>
<name>A0A0M4EB04_DROBS</name>
<dbReference type="PANTHER" id="PTHR10332">
    <property type="entry name" value="EQUILIBRATIVE NUCLEOSIDE TRANSPORTER"/>
    <property type="match status" value="1"/>
</dbReference>
<feature type="transmembrane region" description="Helical" evidence="7">
    <location>
        <begin position="186"/>
        <end position="211"/>
    </location>
</feature>
<evidence type="ECO:0000256" key="5">
    <source>
        <dbReference type="ARBA" id="ARBA00022989"/>
    </source>
</evidence>
<evidence type="ECO:0000313" key="9">
    <source>
        <dbReference type="Proteomes" id="UP000494163"/>
    </source>
</evidence>
<evidence type="ECO:0000256" key="7">
    <source>
        <dbReference type="SAM" id="Phobius"/>
    </source>
</evidence>
<dbReference type="EMBL" id="CP012523">
    <property type="protein sequence ID" value="ALC38510.1"/>
    <property type="molecule type" value="Genomic_DNA"/>
</dbReference>
<evidence type="ECO:0000256" key="4">
    <source>
        <dbReference type="ARBA" id="ARBA00022692"/>
    </source>
</evidence>
<dbReference type="OrthoDB" id="46396at2759"/>
<comment type="subcellular location">
    <subcellularLocation>
        <location evidence="1">Membrane</location>
        <topology evidence="1">Multi-pass membrane protein</topology>
    </subcellularLocation>
</comment>
<dbReference type="PIRSF" id="PIRSF016379">
    <property type="entry name" value="ENT"/>
    <property type="match status" value="1"/>
</dbReference>
<organism evidence="8 9">
    <name type="scientific">Drosophila busckii</name>
    <name type="common">Fruit fly</name>
    <dbReference type="NCBI Taxonomy" id="30019"/>
    <lineage>
        <taxon>Eukaryota</taxon>
        <taxon>Metazoa</taxon>
        <taxon>Ecdysozoa</taxon>
        <taxon>Arthropoda</taxon>
        <taxon>Hexapoda</taxon>
        <taxon>Insecta</taxon>
        <taxon>Pterygota</taxon>
        <taxon>Neoptera</taxon>
        <taxon>Endopterygota</taxon>
        <taxon>Diptera</taxon>
        <taxon>Brachycera</taxon>
        <taxon>Muscomorpha</taxon>
        <taxon>Ephydroidea</taxon>
        <taxon>Drosophilidae</taxon>
        <taxon>Drosophila</taxon>
    </lineage>
</organism>
<dbReference type="SUPFAM" id="SSF103473">
    <property type="entry name" value="MFS general substrate transporter"/>
    <property type="match status" value="1"/>
</dbReference>
<feature type="transmembrane region" description="Helical" evidence="7">
    <location>
        <begin position="128"/>
        <end position="145"/>
    </location>
</feature>
<evidence type="ECO:0000256" key="1">
    <source>
        <dbReference type="ARBA" id="ARBA00004141"/>
    </source>
</evidence>
<comment type="similarity">
    <text evidence="2">Belongs to the SLC29A/ENT transporter (TC 2.A.57) family.</text>
</comment>
<keyword evidence="5 7" id="KW-1133">Transmembrane helix</keyword>
<dbReference type="Gene3D" id="1.20.1250.20">
    <property type="entry name" value="MFS general substrate transporter like domains"/>
    <property type="match status" value="1"/>
</dbReference>
<dbReference type="PANTHER" id="PTHR10332:SF88">
    <property type="entry name" value="EQUILIBRATIVE NUCLEOSIDE TRANSPORTER 1, ISOFORM A"/>
    <property type="match status" value="1"/>
</dbReference>
<proteinExistence type="inferred from homology"/>
<feature type="transmembrane region" description="Helical" evidence="7">
    <location>
        <begin position="362"/>
        <end position="382"/>
    </location>
</feature>
<evidence type="ECO:0000256" key="2">
    <source>
        <dbReference type="ARBA" id="ARBA00007965"/>
    </source>
</evidence>
<dbReference type="InterPro" id="IPR036259">
    <property type="entry name" value="MFS_trans_sf"/>
</dbReference>
<gene>
    <name evidence="8" type="ORF">Dbus_chr2Lg595</name>
</gene>